<sequence length="762" mass="85593">MTHRITITGSTGNYNFQNLAEKYTVFIRLTQQHFIVHQLDQQRRYQGLDEEKRLHIYALELLKNLKRKGMVFLKEDGSDLPDIYVVEALIDMINRNWVGAEEKLGSHYTKKGLRRDQVNQEKDILVGRGAPANKGGNMRWRTEDGGVNDMIPQYINASKSHKQYFASQNVETCRKDDRLFLDQVPMQIEPLGYDPKSKKLRCRIFRFCKCPTGKNKTCKCLHMKPGKGKHLRVERASSRRSSQGLRDDDYSERNLVVHAPPGKTWLGFTLPTNVRENGGSDVIEVGIEGVEPSNTLRSYFYSESISEKGRKTEQKGIKSEPIKVGADGTAESSSIVDKDWAALFYDIGDKKAIAKAAQVVRDTKSWEDMEGRKVTKKQFENKAKFSGDEAKKKTKVNGRQGRPTPNEQKKKEERAMDFTTGVSRGYSNLACEVERFLRVPIPTPSIPAPERVPEDYNCPPPHPGPVVPNPPPPQPMNPFQNSSLDGLDPLLVITMDTDGKQIFDGNVLSMSRGNSLEGMLPSPGTSPRLPTSWGSGAASMDVTTTTTTTANTNNTTTTTTTATTTDSSGRKNRVELPMRTKRQLSASNPASNPNRQRRGVPAANPYDAMYDDALEEQEQKQEQEQEQEYYDAMAMKEAAGRKEKPSTKPSRNDLSSNYYSSDEEEEEEEQEGLWGNLHRGKILGAKAAKKAYVTPRPAPPRPTRQTTDQFYQQNMDHDPNLFNQANDINLPVPGRMWSYEGGSGSGPRSPDSKFGDWSPVRR</sequence>
<accession>A0A9W7ER57</accession>
<comment type="caution">
    <text evidence="2">The sequence shown here is derived from an EMBL/GenBank/DDBJ whole genome shotgun (WGS) entry which is preliminary data.</text>
</comment>
<evidence type="ECO:0000313" key="2">
    <source>
        <dbReference type="EMBL" id="GMH87767.1"/>
    </source>
</evidence>
<dbReference type="AlphaFoldDB" id="A0A9W7ER57"/>
<gene>
    <name evidence="2" type="ORF">TL16_g10957</name>
</gene>
<evidence type="ECO:0000256" key="1">
    <source>
        <dbReference type="SAM" id="MobiDB-lite"/>
    </source>
</evidence>
<feature type="region of interest" description="Disordered" evidence="1">
    <location>
        <begin position="378"/>
        <end position="414"/>
    </location>
</feature>
<evidence type="ECO:0000313" key="3">
    <source>
        <dbReference type="Proteomes" id="UP001162640"/>
    </source>
</evidence>
<feature type="compositionally biased region" description="Low complexity" evidence="1">
    <location>
        <begin position="543"/>
        <end position="565"/>
    </location>
</feature>
<dbReference type="Proteomes" id="UP001162640">
    <property type="component" value="Unassembled WGS sequence"/>
</dbReference>
<feature type="region of interest" description="Disordered" evidence="1">
    <location>
        <begin position="518"/>
        <end position="604"/>
    </location>
</feature>
<feature type="compositionally biased region" description="Basic and acidic residues" evidence="1">
    <location>
        <begin position="568"/>
        <end position="578"/>
    </location>
</feature>
<protein>
    <submittedName>
        <fullName evidence="2">Uncharacterized protein</fullName>
    </submittedName>
</protein>
<feature type="compositionally biased region" description="Polar residues" evidence="1">
    <location>
        <begin position="523"/>
        <end position="534"/>
    </location>
</feature>
<organism evidence="2 3">
    <name type="scientific">Triparma laevis f. inornata</name>
    <dbReference type="NCBI Taxonomy" id="1714386"/>
    <lineage>
        <taxon>Eukaryota</taxon>
        <taxon>Sar</taxon>
        <taxon>Stramenopiles</taxon>
        <taxon>Ochrophyta</taxon>
        <taxon>Bolidophyceae</taxon>
        <taxon>Parmales</taxon>
        <taxon>Triparmaceae</taxon>
        <taxon>Triparma</taxon>
    </lineage>
</organism>
<feature type="region of interest" description="Disordered" evidence="1">
    <location>
        <begin position="637"/>
        <end position="762"/>
    </location>
</feature>
<feature type="compositionally biased region" description="Polar residues" evidence="1">
    <location>
        <begin position="647"/>
        <end position="660"/>
    </location>
</feature>
<feature type="compositionally biased region" description="Acidic residues" evidence="1">
    <location>
        <begin position="661"/>
        <end position="671"/>
    </location>
</feature>
<feature type="compositionally biased region" description="Polar residues" evidence="1">
    <location>
        <begin position="583"/>
        <end position="594"/>
    </location>
</feature>
<name>A0A9W7ER57_9STRA</name>
<dbReference type="EMBL" id="BLQM01000400">
    <property type="protein sequence ID" value="GMH87767.1"/>
    <property type="molecule type" value="Genomic_DNA"/>
</dbReference>
<reference evidence="3" key="1">
    <citation type="journal article" date="2023" name="Commun. Biol.">
        <title>Genome analysis of Parmales, the sister group of diatoms, reveals the evolutionary specialization of diatoms from phago-mixotrophs to photoautotrophs.</title>
        <authorList>
            <person name="Ban H."/>
            <person name="Sato S."/>
            <person name="Yoshikawa S."/>
            <person name="Yamada K."/>
            <person name="Nakamura Y."/>
            <person name="Ichinomiya M."/>
            <person name="Sato N."/>
            <person name="Blanc-Mathieu R."/>
            <person name="Endo H."/>
            <person name="Kuwata A."/>
            <person name="Ogata H."/>
        </authorList>
    </citation>
    <scope>NUCLEOTIDE SEQUENCE [LARGE SCALE GENOMIC DNA]</scope>
</reference>
<proteinExistence type="predicted"/>
<feature type="compositionally biased region" description="Basic and acidic residues" evidence="1">
    <location>
        <begin position="378"/>
        <end position="391"/>
    </location>
</feature>